<proteinExistence type="inferred from homology"/>
<keyword evidence="3 4" id="KW-0808">Transferase</keyword>
<dbReference type="GO" id="GO:0015948">
    <property type="term" value="P:methanogenesis"/>
    <property type="evidence" value="ECO:0007669"/>
    <property type="project" value="UniProtKB-UniRule"/>
</dbReference>
<dbReference type="InterPro" id="IPR038601">
    <property type="entry name" value="MttB-like_sf"/>
</dbReference>
<dbReference type="EC" id="2.1.1.250" evidence="4"/>
<name>A0A9E7R2K2_9EURY</name>
<evidence type="ECO:0000256" key="2">
    <source>
        <dbReference type="ARBA" id="ARBA00022603"/>
    </source>
</evidence>
<comment type="similarity">
    <text evidence="1 4">Belongs to the trimethylamine methyltransferase family.</text>
</comment>
<dbReference type="GO" id="GO:0043834">
    <property type="term" value="F:trimethylamine methyltransferase activity"/>
    <property type="evidence" value="ECO:0007669"/>
    <property type="project" value="UniProtKB-EC"/>
</dbReference>
<evidence type="ECO:0000256" key="3">
    <source>
        <dbReference type="ARBA" id="ARBA00022679"/>
    </source>
</evidence>
<dbReference type="AlphaFoldDB" id="A0A9E7R2K2"/>
<accession>A0A9E7R2K2</accession>
<evidence type="ECO:0000256" key="1">
    <source>
        <dbReference type="ARBA" id="ARBA00007137"/>
    </source>
</evidence>
<dbReference type="RefSeq" id="WP_260593625.1">
    <property type="nucleotide sequence ID" value="NZ_CP104003.1"/>
</dbReference>
<dbReference type="Proteomes" id="UP001057580">
    <property type="component" value="Chromosome"/>
</dbReference>
<keyword evidence="2 5" id="KW-0489">Methyltransferase</keyword>
<dbReference type="GO" id="GO:0032259">
    <property type="term" value="P:methylation"/>
    <property type="evidence" value="ECO:0007669"/>
    <property type="project" value="UniProtKB-KW"/>
</dbReference>
<dbReference type="EMBL" id="CP104003">
    <property type="protein sequence ID" value="UWM54605.1"/>
    <property type="molecule type" value="Genomic_DNA"/>
</dbReference>
<dbReference type="PIRSF" id="PIRSF037567">
    <property type="entry name" value="MTTB_MeTrfase"/>
    <property type="match status" value="1"/>
</dbReference>
<comment type="catalytic activity">
    <reaction evidence="4">
        <text>Co(I)-[trimethylamine-specific corrinoid protein] + trimethylamine + H(+) = methyl-Co(III)-[trimethylamine-specific corrinoid protein] + dimethylamine</text>
        <dbReference type="Rhea" id="RHEA:39287"/>
        <dbReference type="Rhea" id="RHEA-COMP:11124"/>
        <dbReference type="Rhea" id="RHEA-COMP:11126"/>
        <dbReference type="ChEBI" id="CHEBI:15378"/>
        <dbReference type="ChEBI" id="CHEBI:58040"/>
        <dbReference type="ChEBI" id="CHEBI:58389"/>
        <dbReference type="ChEBI" id="CHEBI:85033"/>
        <dbReference type="ChEBI" id="CHEBI:85035"/>
        <dbReference type="EC" id="2.1.1.250"/>
    </reaction>
</comment>
<keyword evidence="4" id="KW-0484">Methanogenesis</keyword>
<evidence type="ECO:0000313" key="6">
    <source>
        <dbReference type="Proteomes" id="UP001057580"/>
    </source>
</evidence>
<evidence type="ECO:0000256" key="4">
    <source>
        <dbReference type="PIRNR" id="PIRNR037567"/>
    </source>
</evidence>
<comment type="pathway">
    <text evidence="4">One-carbon metabolism; methanogenesis from trimethylamine.</text>
</comment>
<keyword evidence="6" id="KW-1185">Reference proteome</keyword>
<dbReference type="InterPro" id="IPR010426">
    <property type="entry name" value="MTTB_MeTrfase"/>
</dbReference>
<organism evidence="5 6">
    <name type="scientific">Salinirubellus salinus</name>
    <dbReference type="NCBI Taxonomy" id="1364945"/>
    <lineage>
        <taxon>Archaea</taxon>
        <taxon>Methanobacteriati</taxon>
        <taxon>Methanobacteriota</taxon>
        <taxon>Stenosarchaea group</taxon>
        <taxon>Halobacteria</taxon>
        <taxon>Halobacteriales</taxon>
        <taxon>Natronomonadaceae</taxon>
        <taxon>Salinirubellus</taxon>
    </lineage>
</organism>
<protein>
    <recommendedName>
        <fullName evidence="4">Trimethylamine methyltransferase</fullName>
        <ecNumber evidence="4">2.1.1.250</ecNumber>
    </recommendedName>
</protein>
<dbReference type="GeneID" id="74944973"/>
<sequence length="481" mass="51263">MDHDGTATGLPSLDRLDEEECTAIHEASMRILEEFGVKLGHERARSLLESHGGHVDERDVVTVPREVVEDAVRAAPSSFTLHARNPANDVVVGGDGPPVRTPGYGPPNVRTYAEGRRPATRADYERLVKLAQVETAIGCTGYRVCEPPAIDEATGHYEMLERALTLTDKPVMGPTYGEERARACMEMVGIATGDPELARPYVAGLVNTVPPRSLEREMLGGLLTYAEHGQPPIVSSFTVAGASGPPTLAASLAQANAENLLAITLTQLVNPGTPVVYGVPTATVDPRYGSLSIGTPESALFVAAAARLATFYGLPSRAGGGLSDAKSVDHQSGFESMFLQTVTDFAGIDFVLNAAGILESYSTISPEKFVLDCEAMRCLDRFREGFAVDEAHLDLERIGGTDPAGHFVGAAGSAAGGESGFFRSAFVDKRAHRDWADDGGKSAFEQAHERVERRLAAYERPPMDADAERELAAYVAEHGGD</sequence>
<evidence type="ECO:0000313" key="5">
    <source>
        <dbReference type="EMBL" id="UWM54605.1"/>
    </source>
</evidence>
<dbReference type="Gene3D" id="3.20.20.480">
    <property type="entry name" value="Trimethylamine methyltransferase-like"/>
    <property type="match status" value="1"/>
</dbReference>
<dbReference type="Pfam" id="PF06253">
    <property type="entry name" value="MTTB"/>
    <property type="match status" value="1"/>
</dbReference>
<reference evidence="5" key="1">
    <citation type="submission" date="2022-09" db="EMBL/GenBank/DDBJ databases">
        <title>Diverse halophilic archaea isolated from saline environments.</title>
        <authorList>
            <person name="Cui H.-L."/>
        </authorList>
    </citation>
    <scope>NUCLEOTIDE SEQUENCE</scope>
    <source>
        <strain evidence="5">ZS-35-S2</strain>
    </source>
</reference>
<dbReference type="KEGG" id="ssai:N0B31_21085"/>
<gene>
    <name evidence="5" type="ORF">N0B31_21085</name>
</gene>